<dbReference type="Proteomes" id="UP000324831">
    <property type="component" value="Unassembled WGS sequence"/>
</dbReference>
<name>A0A478FPT8_9MOLU</name>
<gene>
    <name evidence="2" type="ORF">MHSWG343_00350</name>
</gene>
<organism evidence="2 3">
    <name type="scientific">Candidatus Mycoplasma haematohominis</name>
    <dbReference type="NCBI Taxonomy" id="1494318"/>
    <lineage>
        <taxon>Bacteria</taxon>
        <taxon>Bacillati</taxon>
        <taxon>Mycoplasmatota</taxon>
        <taxon>Mollicutes</taxon>
        <taxon>Mycoplasmataceae</taxon>
        <taxon>Mycoplasma</taxon>
    </lineage>
</organism>
<protein>
    <submittedName>
        <fullName evidence="2">Uncharacterized protein</fullName>
    </submittedName>
</protein>
<proteinExistence type="predicted"/>
<feature type="region of interest" description="Disordered" evidence="1">
    <location>
        <begin position="98"/>
        <end position="118"/>
    </location>
</feature>
<comment type="caution">
    <text evidence="2">The sequence shown here is derived from an EMBL/GenBank/DDBJ whole genome shotgun (WGS) entry which is preliminary data.</text>
</comment>
<evidence type="ECO:0000313" key="3">
    <source>
        <dbReference type="Proteomes" id="UP000324831"/>
    </source>
</evidence>
<reference evidence="2 3" key="1">
    <citation type="submission" date="2019-01" db="EMBL/GenBank/DDBJ databases">
        <title>Draft genome sequences of Candidatus Mycoplasma haemohominis SWG34-3 identified from a patient with pyrexia, anemia and liver dysfunction.</title>
        <authorList>
            <person name="Sekizuka T."/>
            <person name="Hattori N."/>
            <person name="Katano H."/>
            <person name="Takuma T."/>
            <person name="Ito T."/>
            <person name="Arai N."/>
            <person name="Yanai R."/>
            <person name="Ishii S."/>
            <person name="Miura Y."/>
            <person name="Tokunaga T."/>
            <person name="Watanabe H."/>
            <person name="Nomura N."/>
            <person name="Eguchi J."/>
            <person name="Arai T."/>
            <person name="Hasegawa H."/>
            <person name="Nakamaki T."/>
            <person name="Wakita T."/>
            <person name="Niki Y."/>
            <person name="Kuroda M."/>
        </authorList>
    </citation>
    <scope>NUCLEOTIDE SEQUENCE [LARGE SCALE GENOMIC DNA]</scope>
    <source>
        <strain evidence="2">SWG34-3</strain>
    </source>
</reference>
<dbReference type="AlphaFoldDB" id="A0A478FPT8"/>
<accession>A0A478FPT8</accession>
<evidence type="ECO:0000256" key="1">
    <source>
        <dbReference type="SAM" id="MobiDB-lite"/>
    </source>
</evidence>
<evidence type="ECO:0000313" key="2">
    <source>
        <dbReference type="EMBL" id="GCE63057.1"/>
    </source>
</evidence>
<sequence length="170" mass="18324">MTSQAAVGTGLGGLAAAGAGGTAVAYAAGAFGGDKSTNSDNTSVASLTYRLQAEEELKTEKKEYIGNNLEDRIKKLLYDASTKDSNYLTSVKGVWTDMNKQDKMQEDQPGSDDIENSDKQDSIVDYINKWCEAVSVQTLTTKPTDESSEEGKKWKAFKGACFWTKAVAPQ</sequence>
<dbReference type="EMBL" id="BIMN01000001">
    <property type="protein sequence ID" value="GCE63057.1"/>
    <property type="molecule type" value="Genomic_DNA"/>
</dbReference>